<evidence type="ECO:0000313" key="2">
    <source>
        <dbReference type="EMBL" id="TDS84227.1"/>
    </source>
</evidence>
<comment type="caution">
    <text evidence="2">The sequence shown here is derived from an EMBL/GenBank/DDBJ whole genome shotgun (WGS) entry which is preliminary data.</text>
</comment>
<dbReference type="Pfam" id="PF09851">
    <property type="entry name" value="SHOCT"/>
    <property type="match status" value="1"/>
</dbReference>
<evidence type="ECO:0000313" key="3">
    <source>
        <dbReference type="Proteomes" id="UP000294506"/>
    </source>
</evidence>
<reference evidence="2 3" key="1">
    <citation type="submission" date="2019-03" db="EMBL/GenBank/DDBJ databases">
        <title>Genomic Encyclopedia of Type Strains, Phase III (KMG-III): the genomes of soil and plant-associated and newly described type strains.</title>
        <authorList>
            <person name="Whitman W."/>
        </authorList>
    </citation>
    <scope>NUCLEOTIDE SEQUENCE [LARGE SCALE GENOMIC DNA]</scope>
    <source>
        <strain evidence="2 3">DSM 27373</strain>
    </source>
</reference>
<organism evidence="2 3">
    <name type="scientific">Nesterenkonia aurantiaca</name>
    <dbReference type="NCBI Taxonomy" id="1436010"/>
    <lineage>
        <taxon>Bacteria</taxon>
        <taxon>Bacillati</taxon>
        <taxon>Actinomycetota</taxon>
        <taxon>Actinomycetes</taxon>
        <taxon>Micrococcales</taxon>
        <taxon>Micrococcaceae</taxon>
        <taxon>Nesterenkonia</taxon>
    </lineage>
</organism>
<dbReference type="Proteomes" id="UP000294506">
    <property type="component" value="Unassembled WGS sequence"/>
</dbReference>
<dbReference type="RefSeq" id="WP_036473977.1">
    <property type="nucleotide sequence ID" value="NZ_SOAN01000008.1"/>
</dbReference>
<evidence type="ECO:0000259" key="1">
    <source>
        <dbReference type="Pfam" id="PF09851"/>
    </source>
</evidence>
<keyword evidence="3" id="KW-1185">Reference proteome</keyword>
<dbReference type="InterPro" id="IPR018649">
    <property type="entry name" value="SHOCT"/>
</dbReference>
<protein>
    <submittedName>
        <fullName evidence="2">Putative oligomerization/nucleic acid binding protein</fullName>
    </submittedName>
</protein>
<proteinExistence type="predicted"/>
<sequence>MTMDRVGRPGLIGLAARTSALAGATPALAGQVDVYEQRRAQDREEQEQYSAAHQQARIETAALAALAHAAAPAPATPAPLVASGGTSLLDDLQRLAELRRSGLLSEEEFAAGKAKLLR</sequence>
<feature type="domain" description="SHOCT" evidence="1">
    <location>
        <begin position="91"/>
        <end position="117"/>
    </location>
</feature>
<accession>A0A4R7FZK4</accession>
<name>A0A4R7FZK4_9MICC</name>
<dbReference type="EMBL" id="SOAN01000008">
    <property type="protein sequence ID" value="TDS84227.1"/>
    <property type="molecule type" value="Genomic_DNA"/>
</dbReference>
<dbReference type="AlphaFoldDB" id="A0A4R7FZK4"/>
<gene>
    <name evidence="2" type="ORF">EV640_10885</name>
</gene>